<proteinExistence type="predicted"/>
<feature type="compositionally biased region" description="Low complexity" evidence="1">
    <location>
        <begin position="64"/>
        <end position="74"/>
    </location>
</feature>
<dbReference type="AlphaFoldDB" id="A0AAV1E3M3"/>
<dbReference type="PANTHER" id="PTHR33130">
    <property type="entry name" value="PUTATIVE (DUF1639)-RELATED"/>
    <property type="match status" value="1"/>
</dbReference>
<evidence type="ECO:0000256" key="1">
    <source>
        <dbReference type="SAM" id="MobiDB-lite"/>
    </source>
</evidence>
<gene>
    <name evidence="2" type="ORF">OLC1_LOCUS20533</name>
</gene>
<dbReference type="InterPro" id="IPR012438">
    <property type="entry name" value="DUF1639"/>
</dbReference>
<dbReference type="PANTHER" id="PTHR33130:SF43">
    <property type="entry name" value="OS01G0688600 PROTEIN"/>
    <property type="match status" value="1"/>
</dbReference>
<sequence length="296" mass="32722">MADTPKRENEKTGSSSKPLHNFTRPSLSWGNQRKLRCVRTQSSTPCNVPTLSADVLSQQSISPITISRRSPARPVTTNPISPPRADKGKSAITSTTSDGCTEVVKTVSGKLYKDLVVCIDGQKIHFVDEKRKDKVKEPKPAEVRWNLCNRGGMGKTTNESGKTIWPVWMNDRGYKSLLASDKGEASGEREPRRNIFSFQLSEADIEEDFLVMTGAKPPRKPKKRSKPIQKQIDALFPGAWLSEVSAERYKVREMPEPKGQSSLESAFGLSISLVSNPVFGLVSVSLESVCPFISEQ</sequence>
<dbReference type="Proteomes" id="UP001161247">
    <property type="component" value="Chromosome 7"/>
</dbReference>
<feature type="compositionally biased region" description="Polar residues" evidence="1">
    <location>
        <begin position="12"/>
        <end position="27"/>
    </location>
</feature>
<dbReference type="Pfam" id="PF07797">
    <property type="entry name" value="DUF1639"/>
    <property type="match status" value="1"/>
</dbReference>
<evidence type="ECO:0000313" key="3">
    <source>
        <dbReference type="Proteomes" id="UP001161247"/>
    </source>
</evidence>
<accession>A0AAV1E3M3</accession>
<evidence type="ECO:0000313" key="2">
    <source>
        <dbReference type="EMBL" id="CAI9113548.1"/>
    </source>
</evidence>
<keyword evidence="3" id="KW-1185">Reference proteome</keyword>
<feature type="region of interest" description="Disordered" evidence="1">
    <location>
        <begin position="64"/>
        <end position="95"/>
    </location>
</feature>
<feature type="region of interest" description="Disordered" evidence="1">
    <location>
        <begin position="1"/>
        <end position="27"/>
    </location>
</feature>
<protein>
    <submittedName>
        <fullName evidence="2">OLC1v1014166C1</fullName>
    </submittedName>
</protein>
<reference evidence="2" key="1">
    <citation type="submission" date="2023-03" db="EMBL/GenBank/DDBJ databases">
        <authorList>
            <person name="Julca I."/>
        </authorList>
    </citation>
    <scope>NUCLEOTIDE SEQUENCE</scope>
</reference>
<dbReference type="EMBL" id="OX459124">
    <property type="protein sequence ID" value="CAI9113548.1"/>
    <property type="molecule type" value="Genomic_DNA"/>
</dbReference>
<name>A0AAV1E3M3_OLDCO</name>
<feature type="compositionally biased region" description="Basic and acidic residues" evidence="1">
    <location>
        <begin position="1"/>
        <end position="11"/>
    </location>
</feature>
<organism evidence="2 3">
    <name type="scientific">Oldenlandia corymbosa var. corymbosa</name>
    <dbReference type="NCBI Taxonomy" id="529605"/>
    <lineage>
        <taxon>Eukaryota</taxon>
        <taxon>Viridiplantae</taxon>
        <taxon>Streptophyta</taxon>
        <taxon>Embryophyta</taxon>
        <taxon>Tracheophyta</taxon>
        <taxon>Spermatophyta</taxon>
        <taxon>Magnoliopsida</taxon>
        <taxon>eudicotyledons</taxon>
        <taxon>Gunneridae</taxon>
        <taxon>Pentapetalae</taxon>
        <taxon>asterids</taxon>
        <taxon>lamiids</taxon>
        <taxon>Gentianales</taxon>
        <taxon>Rubiaceae</taxon>
        <taxon>Rubioideae</taxon>
        <taxon>Spermacoceae</taxon>
        <taxon>Hedyotis-Oldenlandia complex</taxon>
        <taxon>Oldenlandia</taxon>
    </lineage>
</organism>